<dbReference type="PROSITE" id="PS00086">
    <property type="entry name" value="CYTOCHROME_P450"/>
    <property type="match status" value="1"/>
</dbReference>
<dbReference type="GeneID" id="110983200"/>
<dbReference type="GO" id="GO:0020037">
    <property type="term" value="F:heme binding"/>
    <property type="evidence" value="ECO:0007669"/>
    <property type="project" value="InterPro"/>
</dbReference>
<dbReference type="InterPro" id="IPR002401">
    <property type="entry name" value="Cyt_P450_E_grp-I"/>
</dbReference>
<keyword evidence="6 9" id="KW-0472">Membrane</keyword>
<organism evidence="10 11">
    <name type="scientific">Acanthaster planci</name>
    <name type="common">Crown-of-thorns starfish</name>
    <dbReference type="NCBI Taxonomy" id="133434"/>
    <lineage>
        <taxon>Eukaryota</taxon>
        <taxon>Metazoa</taxon>
        <taxon>Echinodermata</taxon>
        <taxon>Eleutherozoa</taxon>
        <taxon>Asterozoa</taxon>
        <taxon>Asteroidea</taxon>
        <taxon>Valvatacea</taxon>
        <taxon>Valvatida</taxon>
        <taxon>Acanthasteridae</taxon>
        <taxon>Acanthaster</taxon>
    </lineage>
</organism>
<dbReference type="OMA" id="HKTTEDT"/>
<dbReference type="GO" id="GO:0005506">
    <property type="term" value="F:iron ion binding"/>
    <property type="evidence" value="ECO:0007669"/>
    <property type="project" value="InterPro"/>
</dbReference>
<evidence type="ECO:0000256" key="9">
    <source>
        <dbReference type="SAM" id="Phobius"/>
    </source>
</evidence>
<keyword evidence="5 7" id="KW-0408">Iron</keyword>
<evidence type="ECO:0000256" key="2">
    <source>
        <dbReference type="ARBA" id="ARBA00010617"/>
    </source>
</evidence>
<dbReference type="KEGG" id="aplc:110983200"/>
<feature type="transmembrane region" description="Helical" evidence="9">
    <location>
        <begin position="28"/>
        <end position="49"/>
    </location>
</feature>
<protein>
    <submittedName>
        <fullName evidence="11">Cytochrome P450 2J6-like</fullName>
    </submittedName>
</protein>
<feature type="binding site" description="axial binding residue" evidence="7">
    <location>
        <position position="468"/>
    </location>
    <ligand>
        <name>heme</name>
        <dbReference type="ChEBI" id="CHEBI:30413"/>
    </ligand>
    <ligandPart>
        <name>Fe</name>
        <dbReference type="ChEBI" id="CHEBI:18248"/>
    </ligandPart>
</feature>
<dbReference type="PRINTS" id="PR00463">
    <property type="entry name" value="EP450I"/>
</dbReference>
<keyword evidence="9" id="KW-0812">Transmembrane</keyword>
<dbReference type="SUPFAM" id="SSF48264">
    <property type="entry name" value="Cytochrome P450"/>
    <property type="match status" value="1"/>
</dbReference>
<dbReference type="InterPro" id="IPR001128">
    <property type="entry name" value="Cyt_P450"/>
</dbReference>
<sequence>MLYNLISGLRCCIIGSLFPNSARMEESIFVGFHILLLFTITFLLVMTAVHRYRTRAKNLPPGPWGLPVVGSLLSLGANPHLTFLEMTKTYGNVFRMNLAGQRVVVVNGFEAVREALVKNASAFAGRPKMALFHKLTEGQGIVTSDYGPVWREQRRFTLHTLRNFGFGKKSFEIKITEEINHMLAAFREKGSESFKADHILEISASNVVSSLNFGRRFDYKDPQFQLLVDMIYRFSEIGTNAAAANFFPFLIKLPLPNIREMFNINEIITRFLTGIIGQHKETYNPQAKRDFIDAYLGEIARRQQECLSDEITASFTEKYLYHILNDLIFAGTETMSSTLRWAILYMIVFPDIQKKVQAELDSVIPRDQLPSIENRKQLPYTEATLMEVQRMANITALPYPHKTTEDTELCGYSIPKDTPIYINLYSVHIDPTQWKEPEKFRPERFLDETGKVQNRPALMPFSAGRRACPGENLAKMELFLFFSSMLHAFKFGAAPENPQPSIEKNYGISLNPNPFKICTSPR</sequence>
<dbReference type="AlphaFoldDB" id="A0A8B7YX96"/>
<evidence type="ECO:0000256" key="7">
    <source>
        <dbReference type="PIRSR" id="PIRSR602401-1"/>
    </source>
</evidence>
<dbReference type="GO" id="GO:0008395">
    <property type="term" value="F:steroid hydroxylase activity"/>
    <property type="evidence" value="ECO:0007669"/>
    <property type="project" value="TreeGrafter"/>
</dbReference>
<evidence type="ECO:0000313" key="10">
    <source>
        <dbReference type="Proteomes" id="UP000694845"/>
    </source>
</evidence>
<dbReference type="FunFam" id="1.10.630.10:FF:000004">
    <property type="entry name" value="cytochrome P450 2D15 isoform X1"/>
    <property type="match status" value="1"/>
</dbReference>
<dbReference type="Proteomes" id="UP000694845">
    <property type="component" value="Unplaced"/>
</dbReference>
<keyword evidence="7 8" id="KW-0349">Heme</keyword>
<dbReference type="InterPro" id="IPR017972">
    <property type="entry name" value="Cyt_P450_CS"/>
</dbReference>
<keyword evidence="3 7" id="KW-0479">Metal-binding</keyword>
<evidence type="ECO:0000256" key="1">
    <source>
        <dbReference type="ARBA" id="ARBA00004370"/>
    </source>
</evidence>
<keyword evidence="8" id="KW-0503">Monooxygenase</keyword>
<evidence type="ECO:0000256" key="6">
    <source>
        <dbReference type="ARBA" id="ARBA00023136"/>
    </source>
</evidence>
<dbReference type="PRINTS" id="PR01686">
    <property type="entry name" value="EP450ICYP2D"/>
</dbReference>
<dbReference type="PANTHER" id="PTHR24300">
    <property type="entry name" value="CYTOCHROME P450 508A4-RELATED"/>
    <property type="match status" value="1"/>
</dbReference>
<dbReference type="Pfam" id="PF00067">
    <property type="entry name" value="p450"/>
    <property type="match status" value="1"/>
</dbReference>
<evidence type="ECO:0000313" key="11">
    <source>
        <dbReference type="RefSeq" id="XP_022097949.1"/>
    </source>
</evidence>
<dbReference type="InterPro" id="IPR008069">
    <property type="entry name" value="Cyt_P450_E_grp-I_CYP2D-like"/>
</dbReference>
<evidence type="ECO:0000256" key="4">
    <source>
        <dbReference type="ARBA" id="ARBA00023002"/>
    </source>
</evidence>
<dbReference type="OrthoDB" id="3934656at2759"/>
<evidence type="ECO:0000256" key="8">
    <source>
        <dbReference type="RuleBase" id="RU000461"/>
    </source>
</evidence>
<evidence type="ECO:0000256" key="3">
    <source>
        <dbReference type="ARBA" id="ARBA00022723"/>
    </source>
</evidence>
<dbReference type="Gene3D" id="1.10.630.10">
    <property type="entry name" value="Cytochrome P450"/>
    <property type="match status" value="1"/>
</dbReference>
<comment type="similarity">
    <text evidence="2 8">Belongs to the cytochrome P450 family.</text>
</comment>
<proteinExistence type="inferred from homology"/>
<keyword evidence="10" id="KW-1185">Reference proteome</keyword>
<dbReference type="PANTHER" id="PTHR24300:SF397">
    <property type="entry name" value="CYTOCHROME P450 2U1"/>
    <property type="match status" value="1"/>
</dbReference>
<dbReference type="InterPro" id="IPR036396">
    <property type="entry name" value="Cyt_P450_sf"/>
</dbReference>
<comment type="subcellular location">
    <subcellularLocation>
        <location evidence="1">Membrane</location>
    </subcellularLocation>
</comment>
<evidence type="ECO:0000256" key="5">
    <source>
        <dbReference type="ARBA" id="ARBA00023004"/>
    </source>
</evidence>
<reference evidence="11" key="1">
    <citation type="submission" date="2025-08" db="UniProtKB">
        <authorList>
            <consortium name="RefSeq"/>
        </authorList>
    </citation>
    <scope>IDENTIFICATION</scope>
</reference>
<keyword evidence="9" id="KW-1133">Transmembrane helix</keyword>
<dbReference type="PRINTS" id="PR00385">
    <property type="entry name" value="P450"/>
</dbReference>
<gene>
    <name evidence="11" type="primary">LOC110983200</name>
</gene>
<dbReference type="GO" id="GO:0006805">
    <property type="term" value="P:xenobiotic metabolic process"/>
    <property type="evidence" value="ECO:0007669"/>
    <property type="project" value="TreeGrafter"/>
</dbReference>
<keyword evidence="4 8" id="KW-0560">Oxidoreductase</keyword>
<dbReference type="RefSeq" id="XP_022097949.1">
    <property type="nucleotide sequence ID" value="XM_022242257.1"/>
</dbReference>
<dbReference type="GO" id="GO:0005737">
    <property type="term" value="C:cytoplasm"/>
    <property type="evidence" value="ECO:0007669"/>
    <property type="project" value="TreeGrafter"/>
</dbReference>
<comment type="cofactor">
    <cofactor evidence="7">
        <name>heme</name>
        <dbReference type="ChEBI" id="CHEBI:30413"/>
    </cofactor>
</comment>
<dbReference type="GO" id="GO:0016020">
    <property type="term" value="C:membrane"/>
    <property type="evidence" value="ECO:0007669"/>
    <property type="project" value="UniProtKB-SubCell"/>
</dbReference>
<name>A0A8B7YX96_ACAPL</name>
<dbReference type="GO" id="GO:0006082">
    <property type="term" value="P:organic acid metabolic process"/>
    <property type="evidence" value="ECO:0007669"/>
    <property type="project" value="TreeGrafter"/>
</dbReference>
<dbReference type="GO" id="GO:0016712">
    <property type="term" value="F:oxidoreductase activity, acting on paired donors, with incorporation or reduction of molecular oxygen, reduced flavin or flavoprotein as one donor, and incorporation of one atom of oxygen"/>
    <property type="evidence" value="ECO:0007669"/>
    <property type="project" value="InterPro"/>
</dbReference>
<accession>A0A8B7YX96</accession>
<dbReference type="InterPro" id="IPR050182">
    <property type="entry name" value="Cytochrome_P450_fam2"/>
</dbReference>